<dbReference type="AlphaFoldDB" id="A0A9P0K743"/>
<keyword evidence="2" id="KW-1185">Reference proteome</keyword>
<evidence type="ECO:0000313" key="1">
    <source>
        <dbReference type="EMBL" id="CAH1967913.1"/>
    </source>
</evidence>
<dbReference type="Proteomes" id="UP001152888">
    <property type="component" value="Unassembled WGS sequence"/>
</dbReference>
<evidence type="ECO:0000313" key="2">
    <source>
        <dbReference type="Proteomes" id="UP001152888"/>
    </source>
</evidence>
<gene>
    <name evidence="1" type="ORF">ACAOBT_LOCUS7602</name>
</gene>
<name>A0A9P0K743_ACAOB</name>
<dbReference type="OrthoDB" id="8192237at2759"/>
<accession>A0A9P0K743</accession>
<dbReference type="EMBL" id="CAKOFQ010006749">
    <property type="protein sequence ID" value="CAH1967913.1"/>
    <property type="molecule type" value="Genomic_DNA"/>
</dbReference>
<comment type="caution">
    <text evidence="1">The sequence shown here is derived from an EMBL/GenBank/DDBJ whole genome shotgun (WGS) entry which is preliminary data.</text>
</comment>
<reference evidence="1" key="1">
    <citation type="submission" date="2022-03" db="EMBL/GenBank/DDBJ databases">
        <authorList>
            <person name="Sayadi A."/>
        </authorList>
    </citation>
    <scope>NUCLEOTIDE SEQUENCE</scope>
</reference>
<proteinExistence type="predicted"/>
<protein>
    <submittedName>
        <fullName evidence="1">Uncharacterized protein</fullName>
    </submittedName>
</protein>
<sequence length="104" mass="12272">MAVNEVVQAGIAAIYELLNEEIRDILSKFDRKSRKRRFWVRTWILRRNKLGVSGTPLKELALEDKDAYKNHLRMSEEQFQGLLINIKSKIQKQDTIMRRSIRAS</sequence>
<organism evidence="1 2">
    <name type="scientific">Acanthoscelides obtectus</name>
    <name type="common">Bean weevil</name>
    <name type="synonym">Bruchus obtectus</name>
    <dbReference type="NCBI Taxonomy" id="200917"/>
    <lineage>
        <taxon>Eukaryota</taxon>
        <taxon>Metazoa</taxon>
        <taxon>Ecdysozoa</taxon>
        <taxon>Arthropoda</taxon>
        <taxon>Hexapoda</taxon>
        <taxon>Insecta</taxon>
        <taxon>Pterygota</taxon>
        <taxon>Neoptera</taxon>
        <taxon>Endopterygota</taxon>
        <taxon>Coleoptera</taxon>
        <taxon>Polyphaga</taxon>
        <taxon>Cucujiformia</taxon>
        <taxon>Chrysomeloidea</taxon>
        <taxon>Chrysomelidae</taxon>
        <taxon>Bruchinae</taxon>
        <taxon>Bruchini</taxon>
        <taxon>Acanthoscelides</taxon>
    </lineage>
</organism>